<reference evidence="9 10" key="1">
    <citation type="submission" date="2024-10" db="EMBL/GenBank/DDBJ databases">
        <authorList>
            <person name="Kim D."/>
        </authorList>
    </citation>
    <scope>NUCLEOTIDE SEQUENCE [LARGE SCALE GENOMIC DNA]</scope>
    <source>
        <strain evidence="9">BH-2024</strain>
    </source>
</reference>
<organism evidence="9 10">
    <name type="scientific">Heterodera trifolii</name>
    <dbReference type="NCBI Taxonomy" id="157864"/>
    <lineage>
        <taxon>Eukaryota</taxon>
        <taxon>Metazoa</taxon>
        <taxon>Ecdysozoa</taxon>
        <taxon>Nematoda</taxon>
        <taxon>Chromadorea</taxon>
        <taxon>Rhabditida</taxon>
        <taxon>Tylenchina</taxon>
        <taxon>Tylenchomorpha</taxon>
        <taxon>Tylenchoidea</taxon>
        <taxon>Heteroderidae</taxon>
        <taxon>Heteroderinae</taxon>
        <taxon>Heterodera</taxon>
    </lineage>
</organism>
<dbReference type="PANTHER" id="PTHR46641">
    <property type="entry name" value="FMRFAMIDE RECEPTOR-RELATED"/>
    <property type="match status" value="1"/>
</dbReference>
<feature type="domain" description="G-protein coupled receptors family 1 profile" evidence="8">
    <location>
        <begin position="1"/>
        <end position="189"/>
    </location>
</feature>
<protein>
    <recommendedName>
        <fullName evidence="8">G-protein coupled receptors family 1 profile domain-containing protein</fullName>
    </recommendedName>
</protein>
<evidence type="ECO:0000313" key="10">
    <source>
        <dbReference type="Proteomes" id="UP001620626"/>
    </source>
</evidence>
<evidence type="ECO:0000256" key="7">
    <source>
        <dbReference type="SAM" id="SignalP"/>
    </source>
</evidence>
<proteinExistence type="predicted"/>
<feature type="transmembrane region" description="Helical" evidence="6">
    <location>
        <begin position="56"/>
        <end position="79"/>
    </location>
</feature>
<evidence type="ECO:0000256" key="4">
    <source>
        <dbReference type="ARBA" id="ARBA00023136"/>
    </source>
</evidence>
<keyword evidence="7" id="KW-0732">Signal</keyword>
<gene>
    <name evidence="9" type="ORF">niasHT_008034</name>
</gene>
<evidence type="ECO:0000256" key="1">
    <source>
        <dbReference type="ARBA" id="ARBA00004370"/>
    </source>
</evidence>
<accession>A0ABD2LZQ8</accession>
<dbReference type="SUPFAM" id="SSF81321">
    <property type="entry name" value="Family A G protein-coupled receptor-like"/>
    <property type="match status" value="1"/>
</dbReference>
<feature type="region of interest" description="Disordered" evidence="5">
    <location>
        <begin position="231"/>
        <end position="282"/>
    </location>
</feature>
<feature type="transmembrane region" description="Helical" evidence="6">
    <location>
        <begin position="133"/>
        <end position="156"/>
    </location>
</feature>
<sequence length="282" mass="32164">MNWKFNFKCFWPLAWTVVQCEGEGNEQPGEAQQQHFSVVTIRQSQTLQAYYRLMDWLSLVLFNLAPILLLSVLNFQLVFTLRRIVRRDSSASAGTATTVAVAEERSGGGVVVTNIILEDGHAQQQQQRLNANAMLFAVVLLLFVCIGPQVPARLLYEWHGHYYDTGAVLYTCISQQLVFLNASLNFCLYCLVSRRYRALLRDTVLRLLRHCHPRPSRWQQRNGVAKFAHRCHRRRRSQQQSTSSSTGCSSRGEEQQQQQRGRTVTVPLLEINGANRTPAEGQ</sequence>
<evidence type="ECO:0000313" key="9">
    <source>
        <dbReference type="EMBL" id="KAL3120742.1"/>
    </source>
</evidence>
<evidence type="ECO:0000256" key="2">
    <source>
        <dbReference type="ARBA" id="ARBA00022692"/>
    </source>
</evidence>
<evidence type="ECO:0000256" key="3">
    <source>
        <dbReference type="ARBA" id="ARBA00022989"/>
    </source>
</evidence>
<dbReference type="GO" id="GO:0016020">
    <property type="term" value="C:membrane"/>
    <property type="evidence" value="ECO:0007669"/>
    <property type="project" value="UniProtKB-SubCell"/>
</dbReference>
<evidence type="ECO:0000256" key="6">
    <source>
        <dbReference type="SAM" id="Phobius"/>
    </source>
</evidence>
<keyword evidence="2 6" id="KW-0812">Transmembrane</keyword>
<dbReference type="InterPro" id="IPR017452">
    <property type="entry name" value="GPCR_Rhodpsn_7TM"/>
</dbReference>
<evidence type="ECO:0000256" key="5">
    <source>
        <dbReference type="SAM" id="MobiDB-lite"/>
    </source>
</evidence>
<dbReference type="EMBL" id="JBICBT010000207">
    <property type="protein sequence ID" value="KAL3120742.1"/>
    <property type="molecule type" value="Genomic_DNA"/>
</dbReference>
<comment type="subcellular location">
    <subcellularLocation>
        <location evidence="1">Membrane</location>
    </subcellularLocation>
</comment>
<keyword evidence="10" id="KW-1185">Reference proteome</keyword>
<dbReference type="Proteomes" id="UP001620626">
    <property type="component" value="Unassembled WGS sequence"/>
</dbReference>
<evidence type="ECO:0000259" key="8">
    <source>
        <dbReference type="PROSITE" id="PS50262"/>
    </source>
</evidence>
<keyword evidence="4 6" id="KW-0472">Membrane</keyword>
<keyword evidence="3 6" id="KW-1133">Transmembrane helix</keyword>
<dbReference type="InterPro" id="IPR052954">
    <property type="entry name" value="GPCR-Ligand_Int"/>
</dbReference>
<dbReference type="PANTHER" id="PTHR46641:SF23">
    <property type="entry name" value="G-PROTEIN COUPLED RECEPTORS FAMILY 1 PROFILE DOMAIN-CONTAINING PROTEIN"/>
    <property type="match status" value="1"/>
</dbReference>
<comment type="caution">
    <text evidence="9">The sequence shown here is derived from an EMBL/GenBank/DDBJ whole genome shotgun (WGS) entry which is preliminary data.</text>
</comment>
<dbReference type="Gene3D" id="1.20.1070.10">
    <property type="entry name" value="Rhodopsin 7-helix transmembrane proteins"/>
    <property type="match status" value="1"/>
</dbReference>
<name>A0ABD2LZQ8_9BILA</name>
<feature type="compositionally biased region" description="Low complexity" evidence="5">
    <location>
        <begin position="238"/>
        <end position="262"/>
    </location>
</feature>
<dbReference type="AlphaFoldDB" id="A0ABD2LZQ8"/>
<feature type="transmembrane region" description="Helical" evidence="6">
    <location>
        <begin position="168"/>
        <end position="192"/>
    </location>
</feature>
<feature type="signal peptide" evidence="7">
    <location>
        <begin position="1"/>
        <end position="22"/>
    </location>
</feature>
<feature type="chain" id="PRO_5044861665" description="G-protein coupled receptors family 1 profile domain-containing protein" evidence="7">
    <location>
        <begin position="23"/>
        <end position="282"/>
    </location>
</feature>
<dbReference type="PROSITE" id="PS50262">
    <property type="entry name" value="G_PROTEIN_RECEP_F1_2"/>
    <property type="match status" value="1"/>
</dbReference>